<keyword evidence="1" id="KW-1133">Transmembrane helix</keyword>
<evidence type="ECO:0000313" key="2">
    <source>
        <dbReference type="EMBL" id="MDH2051147.1"/>
    </source>
</evidence>
<dbReference type="AlphaFoldDB" id="A0AA42WBZ2"/>
<feature type="transmembrane region" description="Helical" evidence="1">
    <location>
        <begin position="16"/>
        <end position="35"/>
    </location>
</feature>
<reference evidence="2" key="1">
    <citation type="submission" date="2022-09" db="EMBL/GenBank/DDBJ databases">
        <title>Intensive care unit water sources are persistently colonized with multi-drug resistant bacteria and are the site of extensive horizontal gene transfer of antibiotic resistance genes.</title>
        <authorList>
            <person name="Diorio-Toth L."/>
        </authorList>
    </citation>
    <scope>NUCLEOTIDE SEQUENCE</scope>
    <source>
        <strain evidence="2">GD03676</strain>
    </source>
</reference>
<dbReference type="InterPro" id="IPR019659">
    <property type="entry name" value="DUF2514"/>
</dbReference>
<sequence>MNAATQLGQALAGWKGYAVVGLVAAALASCAAWTAQGWRYTAQLADLRAAHAQERDAQAQATVAAVEAVRNEERRRMAAVEIARDDAQKQAVAAAADAAGARDERDRLRARTNALARAAAVRDPDAADGSPAGASAVDLLAYMLGRVSERATELAEIADRARIAGLTCERLHESLDPSE</sequence>
<organism evidence="2 3">
    <name type="scientific">Achromobacter marplatensis</name>
    <dbReference type="NCBI Taxonomy" id="470868"/>
    <lineage>
        <taxon>Bacteria</taxon>
        <taxon>Pseudomonadati</taxon>
        <taxon>Pseudomonadota</taxon>
        <taxon>Betaproteobacteria</taxon>
        <taxon>Burkholderiales</taxon>
        <taxon>Alcaligenaceae</taxon>
        <taxon>Achromobacter</taxon>
    </lineage>
</organism>
<gene>
    <name evidence="2" type="ORF">N5K24_12110</name>
</gene>
<dbReference type="Pfam" id="PF10721">
    <property type="entry name" value="DUF2514"/>
    <property type="match status" value="1"/>
</dbReference>
<evidence type="ECO:0000256" key="1">
    <source>
        <dbReference type="SAM" id="Phobius"/>
    </source>
</evidence>
<keyword evidence="1" id="KW-0472">Membrane</keyword>
<comment type="caution">
    <text evidence="2">The sequence shown here is derived from an EMBL/GenBank/DDBJ whole genome shotgun (WGS) entry which is preliminary data.</text>
</comment>
<evidence type="ECO:0000313" key="3">
    <source>
        <dbReference type="Proteomes" id="UP001161276"/>
    </source>
</evidence>
<dbReference type="RefSeq" id="WP_280026866.1">
    <property type="nucleotide sequence ID" value="NZ_JAOCKG010000004.1"/>
</dbReference>
<proteinExistence type="predicted"/>
<name>A0AA42WBZ2_9BURK</name>
<protein>
    <submittedName>
        <fullName evidence="2">DUF2514 domain-containing protein</fullName>
    </submittedName>
</protein>
<keyword evidence="1" id="KW-0812">Transmembrane</keyword>
<dbReference type="Proteomes" id="UP001161276">
    <property type="component" value="Unassembled WGS sequence"/>
</dbReference>
<dbReference type="EMBL" id="JAOCKG010000004">
    <property type="protein sequence ID" value="MDH2051147.1"/>
    <property type="molecule type" value="Genomic_DNA"/>
</dbReference>
<accession>A0AA42WBZ2</accession>